<reference evidence="3" key="1">
    <citation type="journal article" date="2011" name="Science">
        <title>The plant cell wall-decomposing machinery underlies the functional diversity of forest fungi.</title>
        <authorList>
            <person name="Eastwood D.C."/>
            <person name="Floudas D."/>
            <person name="Binder M."/>
            <person name="Majcherczyk A."/>
            <person name="Schneider P."/>
            <person name="Aerts A."/>
            <person name="Asiegbu F.O."/>
            <person name="Baker S.E."/>
            <person name="Barry K."/>
            <person name="Bendiksby M."/>
            <person name="Blumentritt M."/>
            <person name="Coutinho P.M."/>
            <person name="Cullen D."/>
            <person name="de Vries R.P."/>
            <person name="Gathman A."/>
            <person name="Goodell B."/>
            <person name="Henrissat B."/>
            <person name="Ihrmark K."/>
            <person name="Kauserud H."/>
            <person name="Kohler A."/>
            <person name="LaButti K."/>
            <person name="Lapidus A."/>
            <person name="Lavin J.L."/>
            <person name="Lee Y.-H."/>
            <person name="Lindquist E."/>
            <person name="Lilly W."/>
            <person name="Lucas S."/>
            <person name="Morin E."/>
            <person name="Murat C."/>
            <person name="Oguiza J.A."/>
            <person name="Park J."/>
            <person name="Pisabarro A.G."/>
            <person name="Riley R."/>
            <person name="Rosling A."/>
            <person name="Salamov A."/>
            <person name="Schmidt O."/>
            <person name="Schmutz J."/>
            <person name="Skrede I."/>
            <person name="Stenlid J."/>
            <person name="Wiebenga A."/>
            <person name="Xie X."/>
            <person name="Kuees U."/>
            <person name="Hibbett D.S."/>
            <person name="Hoffmeister D."/>
            <person name="Hoegberg N."/>
            <person name="Martin F."/>
            <person name="Grigoriev I.V."/>
            <person name="Watkinson S.C."/>
        </authorList>
    </citation>
    <scope>NUCLEOTIDE SEQUENCE [LARGE SCALE GENOMIC DNA]</scope>
    <source>
        <strain evidence="3">strain S7.3</strain>
    </source>
</reference>
<dbReference type="eggNOG" id="KOG0779">
    <property type="taxonomic scope" value="Eukaryota"/>
</dbReference>
<name>F8PZW2_SERL3</name>
<feature type="region of interest" description="Disordered" evidence="1">
    <location>
        <begin position="1"/>
        <end position="48"/>
    </location>
</feature>
<gene>
    <name evidence="2" type="ORF">SERLA73DRAFT_123741</name>
</gene>
<feature type="compositionally biased region" description="Polar residues" evidence="1">
    <location>
        <begin position="11"/>
        <end position="30"/>
    </location>
</feature>
<dbReference type="EMBL" id="GL945481">
    <property type="protein sequence ID" value="EGN98434.1"/>
    <property type="molecule type" value="Genomic_DNA"/>
</dbReference>
<keyword evidence="3" id="KW-1185">Reference proteome</keyword>
<sequence>MKELDVFKDSCSISSLTPDGSKPVSVSSSDGGEKLFTESSDVDIPDLNYPSPQLRSRSMEIDIDVPEHDVISLSSKKDSSLSIISDSSTSRVDELSEATTPNSRAISASSFYGGKQAMLMWLK</sequence>
<dbReference type="Proteomes" id="UP000008063">
    <property type="component" value="Unassembled WGS sequence"/>
</dbReference>
<evidence type="ECO:0000313" key="2">
    <source>
        <dbReference type="EMBL" id="EGN98434.1"/>
    </source>
</evidence>
<evidence type="ECO:0000313" key="3">
    <source>
        <dbReference type="Proteomes" id="UP000008063"/>
    </source>
</evidence>
<dbReference type="HOGENOM" id="CLU_2016609_0_0_1"/>
<dbReference type="AlphaFoldDB" id="F8PZW2"/>
<accession>F8PZW2</accession>
<protein>
    <submittedName>
        <fullName evidence="2">Uncharacterized protein</fullName>
    </submittedName>
</protein>
<organism evidence="3">
    <name type="scientific">Serpula lacrymans var. lacrymans (strain S7.3)</name>
    <name type="common">Dry rot fungus</name>
    <dbReference type="NCBI Taxonomy" id="936435"/>
    <lineage>
        <taxon>Eukaryota</taxon>
        <taxon>Fungi</taxon>
        <taxon>Dikarya</taxon>
        <taxon>Basidiomycota</taxon>
        <taxon>Agaricomycotina</taxon>
        <taxon>Agaricomycetes</taxon>
        <taxon>Agaricomycetidae</taxon>
        <taxon>Boletales</taxon>
        <taxon>Coniophorineae</taxon>
        <taxon>Serpulaceae</taxon>
        <taxon>Serpula</taxon>
    </lineage>
</organism>
<proteinExistence type="predicted"/>
<evidence type="ECO:0000256" key="1">
    <source>
        <dbReference type="SAM" id="MobiDB-lite"/>
    </source>
</evidence>
<dbReference type="InParanoid" id="F8PZW2"/>